<name>A0A8X6LRS6_TRICU</name>
<dbReference type="EMBL" id="BMAO01017770">
    <property type="protein sequence ID" value="GFR18267.1"/>
    <property type="molecule type" value="Genomic_DNA"/>
</dbReference>
<organism evidence="2 3">
    <name type="scientific">Trichonephila clavata</name>
    <name type="common">Joro spider</name>
    <name type="synonym">Nephila clavata</name>
    <dbReference type="NCBI Taxonomy" id="2740835"/>
    <lineage>
        <taxon>Eukaryota</taxon>
        <taxon>Metazoa</taxon>
        <taxon>Ecdysozoa</taxon>
        <taxon>Arthropoda</taxon>
        <taxon>Chelicerata</taxon>
        <taxon>Arachnida</taxon>
        <taxon>Araneae</taxon>
        <taxon>Araneomorphae</taxon>
        <taxon>Entelegynae</taxon>
        <taxon>Araneoidea</taxon>
        <taxon>Nephilidae</taxon>
        <taxon>Trichonephila</taxon>
    </lineage>
</organism>
<evidence type="ECO:0000313" key="2">
    <source>
        <dbReference type="EMBL" id="GFR18267.1"/>
    </source>
</evidence>
<feature type="signal peptide" evidence="1">
    <location>
        <begin position="1"/>
        <end position="23"/>
    </location>
</feature>
<keyword evidence="3" id="KW-1185">Reference proteome</keyword>
<gene>
    <name evidence="2" type="primary">AVEN_218696_1</name>
    <name evidence="2" type="ORF">TNCT_538511</name>
</gene>
<evidence type="ECO:0000313" key="3">
    <source>
        <dbReference type="Proteomes" id="UP000887116"/>
    </source>
</evidence>
<dbReference type="AlphaFoldDB" id="A0A8X6LRS6"/>
<dbReference type="Proteomes" id="UP000887116">
    <property type="component" value="Unassembled WGS sequence"/>
</dbReference>
<accession>A0A8X6LRS6</accession>
<keyword evidence="1" id="KW-0732">Signal</keyword>
<evidence type="ECO:0000256" key="1">
    <source>
        <dbReference type="SAM" id="SignalP"/>
    </source>
</evidence>
<reference evidence="2" key="1">
    <citation type="submission" date="2020-07" db="EMBL/GenBank/DDBJ databases">
        <title>Multicomponent nature underlies the extraordinary mechanical properties of spider dragline silk.</title>
        <authorList>
            <person name="Kono N."/>
            <person name="Nakamura H."/>
            <person name="Mori M."/>
            <person name="Yoshida Y."/>
            <person name="Ohtoshi R."/>
            <person name="Malay A.D."/>
            <person name="Moran D.A.P."/>
            <person name="Tomita M."/>
            <person name="Numata K."/>
            <person name="Arakawa K."/>
        </authorList>
    </citation>
    <scope>NUCLEOTIDE SEQUENCE</scope>
</reference>
<comment type="caution">
    <text evidence="2">The sequence shown here is derived from an EMBL/GenBank/DDBJ whole genome shotgun (WGS) entry which is preliminary data.</text>
</comment>
<proteinExistence type="predicted"/>
<feature type="chain" id="PRO_5036489126" evidence="1">
    <location>
        <begin position="24"/>
        <end position="105"/>
    </location>
</feature>
<protein>
    <submittedName>
        <fullName evidence="2">Uncharacterized protein</fullName>
    </submittedName>
</protein>
<sequence>MYCIFHICTLLLLLVSWISICEGLKEPDCSKMVFHPKCRGISAKRSPRLPIFEETEEPYNTDDSLEEPYWKNTVDSDLMERIMKDIIYANKKYKNRPKTYFDEEI</sequence>
<dbReference type="OrthoDB" id="6408053at2759"/>